<dbReference type="EMBL" id="CP063361">
    <property type="protein sequence ID" value="UOD28685.1"/>
    <property type="molecule type" value="Genomic_DNA"/>
</dbReference>
<dbReference type="Proteomes" id="UP000831532">
    <property type="component" value="Chromosome"/>
</dbReference>
<name>A0ABY4A1Q0_9BURK</name>
<protein>
    <recommendedName>
        <fullName evidence="3">Plastocyanin-like domain-containing protein</fullName>
    </recommendedName>
</protein>
<sequence>MSIANPPDDYVPVFEFLNRLSIPITLHLELTPQIVELLPGDLVQVLAYKTDETLPIHIELGDGYVQIHPYRSWGNWYVYKNGEDVSGTPYRTPCAEPFTFK</sequence>
<evidence type="ECO:0000313" key="1">
    <source>
        <dbReference type="EMBL" id="UOD28685.1"/>
    </source>
</evidence>
<keyword evidence="2" id="KW-1185">Reference proteome</keyword>
<dbReference type="RefSeq" id="WP_243489835.1">
    <property type="nucleotide sequence ID" value="NZ_CP063361.1"/>
</dbReference>
<gene>
    <name evidence="1" type="ORF">INH39_25075</name>
</gene>
<reference evidence="1 2" key="1">
    <citation type="submission" date="2020-10" db="EMBL/GenBank/DDBJ databases">
        <title>Genome analysis of Massilia species.</title>
        <authorList>
            <person name="Jung D.-H."/>
        </authorList>
    </citation>
    <scope>NUCLEOTIDE SEQUENCE [LARGE SCALE GENOMIC DNA]</scope>
    <source>
        <strain evidence="2">sipir</strain>
    </source>
</reference>
<accession>A0ABY4A1Q0</accession>
<proteinExistence type="predicted"/>
<evidence type="ECO:0008006" key="3">
    <source>
        <dbReference type="Google" id="ProtNLM"/>
    </source>
</evidence>
<organism evidence="1 2">
    <name type="scientific">Massilia violaceinigra</name>
    <dbReference type="NCBI Taxonomy" id="2045208"/>
    <lineage>
        <taxon>Bacteria</taxon>
        <taxon>Pseudomonadati</taxon>
        <taxon>Pseudomonadota</taxon>
        <taxon>Betaproteobacteria</taxon>
        <taxon>Burkholderiales</taxon>
        <taxon>Oxalobacteraceae</taxon>
        <taxon>Telluria group</taxon>
        <taxon>Massilia</taxon>
    </lineage>
</organism>
<evidence type="ECO:0000313" key="2">
    <source>
        <dbReference type="Proteomes" id="UP000831532"/>
    </source>
</evidence>